<dbReference type="RefSeq" id="WP_212687665.1">
    <property type="nucleotide sequence ID" value="NZ_JAGSPN010000005.1"/>
</dbReference>
<evidence type="ECO:0000313" key="2">
    <source>
        <dbReference type="Proteomes" id="UP000680067"/>
    </source>
</evidence>
<comment type="caution">
    <text evidence="1">The sequence shown here is derived from an EMBL/GenBank/DDBJ whole genome shotgun (WGS) entry which is preliminary data.</text>
</comment>
<sequence>MPYQSTHNYSTNWLHLRNILGAYPIFERNSDIHSLKEHLHANAMAVFLARATLATPVLDRKTVAEVLSGQLKWPTSTNVSHFKGATIPLSFLEDNGFVSFYAGWLNVHCCTPKNLESLHPSLVPLIEAINHLKDILYGRNGYIKAHYICKAQDFEESLSNLFGGVSAIELLPILHLENGYYHFPPGKENFNPLVSTYLWNEFNKMDPVQAFKNWITCLRVNCESAIPVLFELDKNKERTDFNEQLAAWVANDSALQQTVTVLQKQSQNEQAFQHIVSPVLTRFNINININSDRVTDPSDASETIDLEKHTLNTLSSAYFLKDVDGLSNLHSVKVSSRSHWREPNLFYTWLLAATVEASIHVDGQTLVSSGYPEAILELAMSRPVLKHMLLNALPSYESAGYKIFLLSRPATCNVALFYLTQRLLLRRNRNDSPAMQLIEKGFSQMVRDEYLRTIEAAQDVGELLLEIVESLSEEINFRASDFSQSPEYRILIDILDNLNYKHVTDLSHSLDNLISQANEDSSKQPKHHYFYLLGFWLIDRLDNAGIDSTGSLSKSIKDAIFNLYESEFNDNLTGKYQTLEPSAFFSTLPWHKLFLTDNVGL</sequence>
<dbReference type="EMBL" id="JAGSPN010000005">
    <property type="protein sequence ID" value="MBR7782339.1"/>
    <property type="molecule type" value="Genomic_DNA"/>
</dbReference>
<protein>
    <submittedName>
        <fullName evidence="1">Uncharacterized protein</fullName>
    </submittedName>
</protein>
<dbReference type="AlphaFoldDB" id="A0A941DLQ2"/>
<proteinExistence type="predicted"/>
<evidence type="ECO:0000313" key="1">
    <source>
        <dbReference type="EMBL" id="MBR7782339.1"/>
    </source>
</evidence>
<accession>A0A941DLQ2</accession>
<gene>
    <name evidence="1" type="ORF">KDM89_09305</name>
</gene>
<organism evidence="1 2">
    <name type="scientific">Undibacterium luofuense</name>
    <dbReference type="NCBI Taxonomy" id="2828733"/>
    <lineage>
        <taxon>Bacteria</taxon>
        <taxon>Pseudomonadati</taxon>
        <taxon>Pseudomonadota</taxon>
        <taxon>Betaproteobacteria</taxon>
        <taxon>Burkholderiales</taxon>
        <taxon>Oxalobacteraceae</taxon>
        <taxon>Undibacterium</taxon>
    </lineage>
</organism>
<reference evidence="1" key="1">
    <citation type="submission" date="2021-04" db="EMBL/GenBank/DDBJ databases">
        <title>novel species isolated from subtropical streams in China.</title>
        <authorList>
            <person name="Lu H."/>
        </authorList>
    </citation>
    <scope>NUCLEOTIDE SEQUENCE</scope>
    <source>
        <strain evidence="1">LFS511W</strain>
    </source>
</reference>
<name>A0A941DLQ2_9BURK</name>
<keyword evidence="2" id="KW-1185">Reference proteome</keyword>
<dbReference type="Proteomes" id="UP000680067">
    <property type="component" value="Unassembled WGS sequence"/>
</dbReference>